<dbReference type="SUPFAM" id="SSF52833">
    <property type="entry name" value="Thioredoxin-like"/>
    <property type="match status" value="1"/>
</dbReference>
<dbReference type="RefSeq" id="WP_078485674.1">
    <property type="nucleotide sequence ID" value="NZ_MPRJ01000003.1"/>
</dbReference>
<gene>
    <name evidence="3" type="ORF">BOW51_01010</name>
</gene>
<protein>
    <recommendedName>
        <fullName evidence="2">Thioredoxin-like fold domain-containing protein</fullName>
    </recommendedName>
</protein>
<proteinExistence type="predicted"/>
<dbReference type="AlphaFoldDB" id="A0A1T2KY34"/>
<evidence type="ECO:0000256" key="1">
    <source>
        <dbReference type="SAM" id="SignalP"/>
    </source>
</evidence>
<sequence length="158" mass="17633">MKRLLTLFFIFTIPMLAWAAYSADRHAGIAEARNLATDARTGVPIMLLMSQDHCPYCVLIKREIINPLILSGDYENELVIRELFIDLGTDVTDFQGKRRPSAELAHEYGADLTPTLLFLGPEGEELTERIIGITSPELFPLYLEAAIKSAITALKKNP</sequence>
<evidence type="ECO:0000313" key="3">
    <source>
        <dbReference type="EMBL" id="OOZ37742.1"/>
    </source>
</evidence>
<feature type="chain" id="PRO_5012097373" description="Thioredoxin-like fold domain-containing protein" evidence="1">
    <location>
        <begin position="20"/>
        <end position="158"/>
    </location>
</feature>
<keyword evidence="4" id="KW-1185">Reference proteome</keyword>
<comment type="caution">
    <text evidence="3">The sequence shown here is derived from an EMBL/GenBank/DDBJ whole genome shotgun (WGS) entry which is preliminary data.</text>
</comment>
<dbReference type="OrthoDB" id="7066560at2"/>
<keyword evidence="1" id="KW-0732">Signal</keyword>
<evidence type="ECO:0000259" key="2">
    <source>
        <dbReference type="Pfam" id="PF13098"/>
    </source>
</evidence>
<dbReference type="EMBL" id="MPRJ01000003">
    <property type="protein sequence ID" value="OOZ37742.1"/>
    <property type="molecule type" value="Genomic_DNA"/>
</dbReference>
<dbReference type="Proteomes" id="UP000190896">
    <property type="component" value="Unassembled WGS sequence"/>
</dbReference>
<organism evidence="3 4">
    <name type="scientific">Solemya velesiana gill symbiont</name>
    <dbReference type="NCBI Taxonomy" id="1918948"/>
    <lineage>
        <taxon>Bacteria</taxon>
        <taxon>Pseudomonadati</taxon>
        <taxon>Pseudomonadota</taxon>
        <taxon>Gammaproteobacteria</taxon>
        <taxon>sulfur-oxidizing symbionts</taxon>
    </lineage>
</organism>
<dbReference type="InterPro" id="IPR036249">
    <property type="entry name" value="Thioredoxin-like_sf"/>
</dbReference>
<dbReference type="Pfam" id="PF13098">
    <property type="entry name" value="Thioredoxin_2"/>
    <property type="match status" value="1"/>
</dbReference>
<evidence type="ECO:0000313" key="4">
    <source>
        <dbReference type="Proteomes" id="UP000190896"/>
    </source>
</evidence>
<feature type="domain" description="Thioredoxin-like fold" evidence="2">
    <location>
        <begin position="40"/>
        <end position="139"/>
    </location>
</feature>
<name>A0A1T2KY34_9GAMM</name>
<dbReference type="Gene3D" id="3.40.30.10">
    <property type="entry name" value="Glutaredoxin"/>
    <property type="match status" value="1"/>
</dbReference>
<accession>A0A1T2KY34</accession>
<feature type="signal peptide" evidence="1">
    <location>
        <begin position="1"/>
        <end position="19"/>
    </location>
</feature>
<reference evidence="3 4" key="1">
    <citation type="submission" date="2016-11" db="EMBL/GenBank/DDBJ databases">
        <title>Mixed transmission modes and dynamic genome evolution in an obligate animal-bacterial symbiosis.</title>
        <authorList>
            <person name="Russell S.L."/>
            <person name="Corbett-Detig R.B."/>
            <person name="Cavanaugh C.M."/>
        </authorList>
    </citation>
    <scope>NUCLEOTIDE SEQUENCE [LARGE SCALE GENOMIC DNA]</scope>
    <source>
        <strain evidence="3">Se-Cadez</strain>
    </source>
</reference>
<dbReference type="InterPro" id="IPR012336">
    <property type="entry name" value="Thioredoxin-like_fold"/>
</dbReference>